<dbReference type="InterPro" id="IPR012334">
    <property type="entry name" value="Pectin_lyas_fold"/>
</dbReference>
<dbReference type="OrthoDB" id="361348at2"/>
<feature type="domain" description="Right handed beta helix" evidence="1">
    <location>
        <begin position="505"/>
        <end position="617"/>
    </location>
</feature>
<protein>
    <submittedName>
        <fullName evidence="2">Parallel beta-helix repeat (Two copies)</fullName>
    </submittedName>
</protein>
<dbReference type="InterPro" id="IPR039448">
    <property type="entry name" value="Beta_helix"/>
</dbReference>
<accession>A0A1I3I6P5</accession>
<evidence type="ECO:0000313" key="3">
    <source>
        <dbReference type="Proteomes" id="UP000182737"/>
    </source>
</evidence>
<name>A0A1I3I6P5_9SPIR</name>
<dbReference type="NCBIfam" id="TIGR03804">
    <property type="entry name" value="para_beta_helix"/>
    <property type="match status" value="1"/>
</dbReference>
<keyword evidence="3" id="KW-1185">Reference proteome</keyword>
<dbReference type="PROSITE" id="PS51257">
    <property type="entry name" value="PROKAR_LIPOPROTEIN"/>
    <property type="match status" value="1"/>
</dbReference>
<dbReference type="InterPro" id="IPR011050">
    <property type="entry name" value="Pectin_lyase_fold/virulence"/>
</dbReference>
<evidence type="ECO:0000259" key="1">
    <source>
        <dbReference type="Pfam" id="PF13229"/>
    </source>
</evidence>
<reference evidence="3" key="1">
    <citation type="submission" date="2016-10" db="EMBL/GenBank/DDBJ databases">
        <authorList>
            <person name="Varghese N."/>
            <person name="Submissions S."/>
        </authorList>
    </citation>
    <scope>NUCLEOTIDE SEQUENCE [LARGE SCALE GENOMIC DNA]</scope>
    <source>
        <strain evidence="3">XBD1002</strain>
    </source>
</reference>
<sequence>MFIKRKFYPFLVFISFIFLSCELFEHDVADFMEKYTETAAIETHEFSVETFNDVKGNLCISSEKDTEISFYMRNPKKYELIPSVVFNNLGSQFSTSSVDINQIDSNTMLLSLPQDFLVPVDEGQDITAEIRLYEPMSGRDFDRYTLPLKCNTKPPLIQNPTIINNNNKTFVVAFDMPNDEECAVRHKDISEIEINGKSYPISVSTIDDPDSINDPDTGIIKLAQFTFSDSHFSRTWDSTNYKSISGKTFNPKRNSAGSYISVYYETGDAFFAGDKQYTITLKDSAGLTSTVTASTSISKLEKPVILDMHGGQVAEDGLTSVPFNEDTEKGKITIVPPTRDHLGHSVSGATVYYKVYEATGSGRIYTSGTTTSEKTIELPLNTYRVEAYAELVSYENSATTSVKFRFMNNVLFVSTTAPGNGDGSETAPYATIAEAIEDINLREQKEKKFTIYIDGNLNEEVNINSPINTDKLIIAKRKRADSGVIKLVHIESTDSSNPIPSDFELTIGDVTVTNNSDVGINILEDIKVTLDGTTVTGCSDMGIAIHNTVPVTMKNVTVSGNSSNGIFIDNGATCNFEGGTISENASNGIKVSDGVLNFISGTITKNEGAGIYLDDGNASADITTCSITDNDGAGIYIKAGKTCSLSGGTISGNKDSGIEVRGTLNISGNIIVQNNTTGTPAESCNVKLGSGNGSGKVINVTGPLASTSKIWVTTATAPTGNNKTAITSGYGAHNSRAPAYNFFSDIGYGIILEGDEVNISQSQGSIFTQFDYTVEFKPADGAANFDTIIDTKHDKVISVTPVIKRNGVDITSTIPAGDLTWNIFVTCHQDVVVTSNTNSIRISKNILMDDVYYVHINLTYMNRVFDQSIRLASEPAEIKFESYSIADLKTLVESLESDTVIAMSNGVTVTDRSGTTINVKKGVTVTLKRSDGYTGSLVSAGTYPKELRINTERSESGTLVLDGGWDAASETGIIATAPLMQDNCGSGNIWNVVFQNTNYKNGNGGAVKGGSGTYTSLHNCQFINCWANNGGAGYFQSNMHLDSSCRVENCYAYSNGGGFYLTAANNHRDSTIGSDDANMREIMIGCKSGSNKVANRVYIYRGSWNIILNGTTYRSSQAIE</sequence>
<dbReference type="EMBL" id="FORI01000001">
    <property type="protein sequence ID" value="SFI43403.1"/>
    <property type="molecule type" value="Genomic_DNA"/>
</dbReference>
<dbReference type="SUPFAM" id="SSF51126">
    <property type="entry name" value="Pectin lyase-like"/>
    <property type="match status" value="1"/>
</dbReference>
<dbReference type="InterPro" id="IPR006626">
    <property type="entry name" value="PbH1"/>
</dbReference>
<dbReference type="InterPro" id="IPR022441">
    <property type="entry name" value="Para_beta_helix_rpt-2"/>
</dbReference>
<evidence type="ECO:0000313" key="2">
    <source>
        <dbReference type="EMBL" id="SFI43403.1"/>
    </source>
</evidence>
<gene>
    <name evidence="2" type="ORF">SAMN04487775_101349</name>
</gene>
<dbReference type="SMART" id="SM00710">
    <property type="entry name" value="PbH1"/>
    <property type="match status" value="8"/>
</dbReference>
<proteinExistence type="predicted"/>
<dbReference type="Gene3D" id="2.160.20.10">
    <property type="entry name" value="Single-stranded right-handed beta-helix, Pectin lyase-like"/>
    <property type="match status" value="2"/>
</dbReference>
<dbReference type="Proteomes" id="UP000182737">
    <property type="component" value="Unassembled WGS sequence"/>
</dbReference>
<organism evidence="2 3">
    <name type="scientific">Treponema bryantii</name>
    <dbReference type="NCBI Taxonomy" id="163"/>
    <lineage>
        <taxon>Bacteria</taxon>
        <taxon>Pseudomonadati</taxon>
        <taxon>Spirochaetota</taxon>
        <taxon>Spirochaetia</taxon>
        <taxon>Spirochaetales</taxon>
        <taxon>Treponemataceae</taxon>
        <taxon>Treponema</taxon>
    </lineage>
</organism>
<dbReference type="AlphaFoldDB" id="A0A1I3I6P5"/>
<dbReference type="Pfam" id="PF13229">
    <property type="entry name" value="Beta_helix"/>
    <property type="match status" value="1"/>
</dbReference>